<dbReference type="PANTHER" id="PTHR32251">
    <property type="entry name" value="3-OXO-5-ALPHA-STEROID 4-DEHYDROGENASE"/>
    <property type="match status" value="1"/>
</dbReference>
<keyword evidence="3" id="KW-1185">Reference proteome</keyword>
<feature type="transmembrane region" description="Helical" evidence="1">
    <location>
        <begin position="166"/>
        <end position="188"/>
    </location>
</feature>
<feature type="transmembrane region" description="Helical" evidence="1">
    <location>
        <begin position="41"/>
        <end position="63"/>
    </location>
</feature>
<dbReference type="Gene3D" id="1.20.120.1630">
    <property type="match status" value="1"/>
</dbReference>
<name>A0AAI8YQ21_9PEZI</name>
<organism evidence="2 3">
    <name type="scientific">Anthostomella pinea</name>
    <dbReference type="NCBI Taxonomy" id="933095"/>
    <lineage>
        <taxon>Eukaryota</taxon>
        <taxon>Fungi</taxon>
        <taxon>Dikarya</taxon>
        <taxon>Ascomycota</taxon>
        <taxon>Pezizomycotina</taxon>
        <taxon>Sordariomycetes</taxon>
        <taxon>Xylariomycetidae</taxon>
        <taxon>Xylariales</taxon>
        <taxon>Xylariaceae</taxon>
        <taxon>Anthostomella</taxon>
    </lineage>
</organism>
<keyword evidence="1" id="KW-1133">Transmembrane helix</keyword>
<gene>
    <name evidence="2" type="ORF">KHLLAP_LOCUS13537</name>
</gene>
<dbReference type="GO" id="GO:0016020">
    <property type="term" value="C:membrane"/>
    <property type="evidence" value="ECO:0007669"/>
    <property type="project" value="TreeGrafter"/>
</dbReference>
<dbReference type="InterPro" id="IPR010721">
    <property type="entry name" value="UstE-like"/>
</dbReference>
<proteinExistence type="predicted"/>
<sequence>MTAYNDKKPFDLIKRGEKAPTPAGTLTFTTLRLLDLPIQHALLTLPAGLGIRLLSSLGLTAIASLSAPGSTLFHTGLPFLDNLAGSGVGIILLAMACGSAAKQIYWQLRLSQESFPPAAATAVSFYNTLVNSANSLLFMALATTSLRSQPLLSIPLPNFISESNALLPASVVIGTALYVTGLTIETLAEHQRAQFKARPENKGKVCKQGLWSWARHVNYFGYSLWRGGYCMVASGWVGGLAMGLFQGWDLSQRAVATLDAYCSDRYGQQWRQFKMEVPYRIVPGVY</sequence>
<feature type="transmembrane region" description="Helical" evidence="1">
    <location>
        <begin position="122"/>
        <end position="146"/>
    </location>
</feature>
<evidence type="ECO:0000313" key="3">
    <source>
        <dbReference type="Proteomes" id="UP001295740"/>
    </source>
</evidence>
<accession>A0AAI8YQ21</accession>
<keyword evidence="1" id="KW-0812">Transmembrane</keyword>
<dbReference type="AlphaFoldDB" id="A0AAI8YQ21"/>
<protein>
    <submittedName>
        <fullName evidence="2">Uu.00g011880.m01.CDS01</fullName>
    </submittedName>
</protein>
<dbReference type="Proteomes" id="UP001295740">
    <property type="component" value="Unassembled WGS sequence"/>
</dbReference>
<reference evidence="2" key="1">
    <citation type="submission" date="2023-10" db="EMBL/GenBank/DDBJ databases">
        <authorList>
            <person name="Hackl T."/>
        </authorList>
    </citation>
    <scope>NUCLEOTIDE SEQUENCE</scope>
</reference>
<comment type="caution">
    <text evidence="2">The sequence shown here is derived from an EMBL/GenBank/DDBJ whole genome shotgun (WGS) entry which is preliminary data.</text>
</comment>
<evidence type="ECO:0000313" key="2">
    <source>
        <dbReference type="EMBL" id="CAJ2513069.1"/>
    </source>
</evidence>
<evidence type="ECO:0000256" key="1">
    <source>
        <dbReference type="SAM" id="Phobius"/>
    </source>
</evidence>
<keyword evidence="1" id="KW-0472">Membrane</keyword>
<feature type="transmembrane region" description="Helical" evidence="1">
    <location>
        <begin position="83"/>
        <end position="101"/>
    </location>
</feature>
<dbReference type="PANTHER" id="PTHR32251:SF15">
    <property type="entry name" value="3-OXO-5-ALPHA-STEROID 4-DEHYDROGENASE (DUF1295)"/>
    <property type="match status" value="1"/>
</dbReference>
<dbReference type="EMBL" id="CAUWAG010000020">
    <property type="protein sequence ID" value="CAJ2513069.1"/>
    <property type="molecule type" value="Genomic_DNA"/>
</dbReference>
<dbReference type="Pfam" id="PF06966">
    <property type="entry name" value="DUF1295"/>
    <property type="match status" value="1"/>
</dbReference>